<name>A0A0N5B5K9_STREA</name>
<sequence>MTTKILVCLIWEGILLRTTKNIELPGYILKIFDCLRDSNIWVRDIFGGFPNLNEVVFWLQYHNRRHCGYSEDRNIMKRIIESLAEKENGTIIFSYMRSNKNTLCKSNTGLETYFITKTMTSVKVRKYNNENVMIFLRFYTPKFHIGTPFLYTLIENIKELYGFCREQDAKIKLELYSDRTSEVAKSVHIKNPDVDINGVKFSINDLVTSYRLVNYRLNSFLKCMEDFHIYKNLKVLNILLHHFEISDDDKNTCMSNLGRYSFKLYV</sequence>
<evidence type="ECO:0000313" key="1">
    <source>
        <dbReference type="Proteomes" id="UP000046392"/>
    </source>
</evidence>
<keyword evidence="1" id="KW-1185">Reference proteome</keyword>
<reference evidence="2" key="1">
    <citation type="submission" date="2017-02" db="UniProtKB">
        <authorList>
            <consortium name="WormBaseParasite"/>
        </authorList>
    </citation>
    <scope>IDENTIFICATION</scope>
</reference>
<accession>A0A0N5B5K9</accession>
<organism evidence="1 2">
    <name type="scientific">Strongyloides papillosus</name>
    <name type="common">Intestinal threadworm</name>
    <dbReference type="NCBI Taxonomy" id="174720"/>
    <lineage>
        <taxon>Eukaryota</taxon>
        <taxon>Metazoa</taxon>
        <taxon>Ecdysozoa</taxon>
        <taxon>Nematoda</taxon>
        <taxon>Chromadorea</taxon>
        <taxon>Rhabditida</taxon>
        <taxon>Tylenchina</taxon>
        <taxon>Panagrolaimomorpha</taxon>
        <taxon>Strongyloidoidea</taxon>
        <taxon>Strongyloididae</taxon>
        <taxon>Strongyloides</taxon>
    </lineage>
</organism>
<dbReference type="WBParaSite" id="SPAL_0000135300.1">
    <property type="protein sequence ID" value="SPAL_0000135300.1"/>
    <property type="gene ID" value="SPAL_0000135300"/>
</dbReference>
<dbReference type="AlphaFoldDB" id="A0A0N5B5K9"/>
<dbReference type="Proteomes" id="UP000046392">
    <property type="component" value="Unplaced"/>
</dbReference>
<protein>
    <submittedName>
        <fullName evidence="2">Ankyrin-like protein</fullName>
    </submittedName>
</protein>
<evidence type="ECO:0000313" key="2">
    <source>
        <dbReference type="WBParaSite" id="SPAL_0000135300.1"/>
    </source>
</evidence>
<proteinExistence type="predicted"/>